<keyword evidence="2" id="KW-1185">Reference proteome</keyword>
<evidence type="ECO:0000313" key="1">
    <source>
        <dbReference type="EMBL" id="GAV08148.1"/>
    </source>
</evidence>
<protein>
    <submittedName>
        <fullName evidence="1">Uncharacterized protein</fullName>
    </submittedName>
</protein>
<dbReference type="EMBL" id="BDGG01000016">
    <property type="protein sequence ID" value="GAV08148.1"/>
    <property type="molecule type" value="Genomic_DNA"/>
</dbReference>
<proteinExistence type="predicted"/>
<gene>
    <name evidence="1" type="primary">RvY_17881</name>
    <name evidence="1" type="synonym">RvY_17881.2</name>
    <name evidence="1" type="ORF">RvY_17881-2</name>
</gene>
<evidence type="ECO:0000313" key="2">
    <source>
        <dbReference type="Proteomes" id="UP000186922"/>
    </source>
</evidence>
<dbReference type="Proteomes" id="UP000186922">
    <property type="component" value="Unassembled WGS sequence"/>
</dbReference>
<comment type="caution">
    <text evidence="1">The sequence shown here is derived from an EMBL/GenBank/DDBJ whole genome shotgun (WGS) entry which is preliminary data.</text>
</comment>
<name>A0A1D1W7D5_RAMVA</name>
<organism evidence="1 2">
    <name type="scientific">Ramazzottius varieornatus</name>
    <name type="common">Water bear</name>
    <name type="synonym">Tardigrade</name>
    <dbReference type="NCBI Taxonomy" id="947166"/>
    <lineage>
        <taxon>Eukaryota</taxon>
        <taxon>Metazoa</taxon>
        <taxon>Ecdysozoa</taxon>
        <taxon>Tardigrada</taxon>
        <taxon>Eutardigrada</taxon>
        <taxon>Parachela</taxon>
        <taxon>Hypsibioidea</taxon>
        <taxon>Ramazzottiidae</taxon>
        <taxon>Ramazzottius</taxon>
    </lineage>
</organism>
<dbReference type="AlphaFoldDB" id="A0A1D1W7D5"/>
<reference evidence="1 2" key="1">
    <citation type="journal article" date="2016" name="Nat. Commun.">
        <title>Extremotolerant tardigrade genome and improved radiotolerance of human cultured cells by tardigrade-unique protein.</title>
        <authorList>
            <person name="Hashimoto T."/>
            <person name="Horikawa D.D."/>
            <person name="Saito Y."/>
            <person name="Kuwahara H."/>
            <person name="Kozuka-Hata H."/>
            <person name="Shin-I T."/>
            <person name="Minakuchi Y."/>
            <person name="Ohishi K."/>
            <person name="Motoyama A."/>
            <person name="Aizu T."/>
            <person name="Enomoto A."/>
            <person name="Kondo K."/>
            <person name="Tanaka S."/>
            <person name="Hara Y."/>
            <person name="Koshikawa S."/>
            <person name="Sagara H."/>
            <person name="Miura T."/>
            <person name="Yokobori S."/>
            <person name="Miyagawa K."/>
            <person name="Suzuki Y."/>
            <person name="Kubo T."/>
            <person name="Oyama M."/>
            <person name="Kohara Y."/>
            <person name="Fujiyama A."/>
            <person name="Arakawa K."/>
            <person name="Katayama T."/>
            <person name="Toyoda A."/>
            <person name="Kunieda T."/>
        </authorList>
    </citation>
    <scope>NUCLEOTIDE SEQUENCE [LARGE SCALE GENOMIC DNA]</scope>
    <source>
        <strain evidence="1 2">YOKOZUNA-1</strain>
    </source>
</reference>
<sequence>MARLHLFVSRWNADVLQRLQLLHTSDCRRSALSSLCLHGLWAIDDHDEKYHADSGQIFRYCQVYSDGPASYSVTDFYDLDQLENTI</sequence>
<accession>A0A1D1W7D5</accession>